<reference evidence="2 3" key="1">
    <citation type="submission" date="2023-05" db="EMBL/GenBank/DDBJ databases">
        <title>Streptantibioticus silvisoli sp. nov., acidotolerant actinomycetes 1 from pine litter.</title>
        <authorList>
            <person name="Swiecimska M."/>
            <person name="Golinska P."/>
            <person name="Sangal V."/>
            <person name="Wachnowicz B."/>
            <person name="Goodfellow M."/>
        </authorList>
    </citation>
    <scope>NUCLEOTIDE SEQUENCE</scope>
    <source>
        <strain evidence="2">SL13</strain>
        <strain evidence="1 3">SL54</strain>
    </source>
</reference>
<evidence type="ECO:0000313" key="1">
    <source>
        <dbReference type="EMBL" id="MDI5966319.1"/>
    </source>
</evidence>
<evidence type="ECO:0000313" key="3">
    <source>
        <dbReference type="Proteomes" id="UP001156398"/>
    </source>
</evidence>
<organism evidence="2">
    <name type="scientific">Streptantibioticus silvisoli</name>
    <dbReference type="NCBI Taxonomy" id="2705255"/>
    <lineage>
        <taxon>Bacteria</taxon>
        <taxon>Bacillati</taxon>
        <taxon>Actinomycetota</taxon>
        <taxon>Actinomycetes</taxon>
        <taxon>Kitasatosporales</taxon>
        <taxon>Streptomycetaceae</taxon>
        <taxon>Streptantibioticus</taxon>
    </lineage>
</organism>
<dbReference type="RefSeq" id="WP_271316641.1">
    <property type="nucleotide sequence ID" value="NZ_JAAGKO020000049.1"/>
</dbReference>
<dbReference type="EMBL" id="JAAGKO020000049">
    <property type="protein sequence ID" value="MDI5966319.1"/>
    <property type="molecule type" value="Genomic_DNA"/>
</dbReference>
<dbReference type="Pfam" id="PF11720">
    <property type="entry name" value="Inhibitor_I78"/>
    <property type="match status" value="1"/>
</dbReference>
<dbReference type="AlphaFoldDB" id="A0AA90H474"/>
<dbReference type="EMBL" id="JABXJJ020000024">
    <property type="protein sequence ID" value="MDI5971661.1"/>
    <property type="molecule type" value="Genomic_DNA"/>
</dbReference>
<protein>
    <submittedName>
        <fullName evidence="2">I78 family peptidase inhibitor</fullName>
    </submittedName>
</protein>
<evidence type="ECO:0000313" key="2">
    <source>
        <dbReference type="EMBL" id="MDI5971661.1"/>
    </source>
</evidence>
<dbReference type="Proteomes" id="UP001156398">
    <property type="component" value="Unassembled WGS sequence"/>
</dbReference>
<name>A0AA90H474_9ACTN</name>
<gene>
    <name evidence="1" type="ORF">POF43_026915</name>
    <name evidence="2" type="ORF">POF50_020385</name>
</gene>
<proteinExistence type="predicted"/>
<comment type="caution">
    <text evidence="2">The sequence shown here is derived from an EMBL/GenBank/DDBJ whole genome shotgun (WGS) entry which is preliminary data.</text>
</comment>
<dbReference type="Gene3D" id="3.30.10.10">
    <property type="entry name" value="Trypsin Inhibitor V, subunit A"/>
    <property type="match status" value="1"/>
</dbReference>
<accession>A0AA90H474</accession>
<keyword evidence="3" id="KW-1185">Reference proteome</keyword>
<dbReference type="InterPro" id="IPR021719">
    <property type="entry name" value="Prot_inh_I78"/>
</dbReference>
<sequence length="71" mass="7696">MTPLPGIPQDPHDDLDAYVGLDPGRARERAADAGWRTVRVLPPDAVITLEYVAGRLNLTVADGAVTRCWRG</sequence>